<keyword evidence="4 6" id="KW-0573">Peptidoglycan synthesis</keyword>
<dbReference type="GO" id="GO:0071555">
    <property type="term" value="P:cell wall organization"/>
    <property type="evidence" value="ECO:0007669"/>
    <property type="project" value="UniProtKB-UniRule"/>
</dbReference>
<evidence type="ECO:0000256" key="1">
    <source>
        <dbReference type="ARBA" id="ARBA00004752"/>
    </source>
</evidence>
<dbReference type="InterPro" id="IPR050979">
    <property type="entry name" value="LD-transpeptidase"/>
</dbReference>
<feature type="active site" description="Nucleophile" evidence="6">
    <location>
        <position position="197"/>
    </location>
</feature>
<sequence length="223" mass="25671">MAKIIPFFLITFSLFSFFLSELIFPFEKSIKFNIFATGKKIINYRQGINRLKAEIKRKEEALLLLAKETEGLTLTSSEEYLVVDLLRNRLFLRKGENTLKEIIISTGRGDSLIFGRRRWVFKTPTGVLRIIEKVKNPIWYKPDWAFLEEKKPIPPPNSKERLVRGMLGDYALDLGGGILIHGTPYEHLLGLSVSHGCIRVGKEDIKFLYENCPIGMKVYIYGK</sequence>
<feature type="coiled-coil region" evidence="7">
    <location>
        <begin position="41"/>
        <end position="68"/>
    </location>
</feature>
<protein>
    <recommendedName>
        <fullName evidence="8">L,D-TPase catalytic domain-containing protein</fullName>
    </recommendedName>
</protein>
<dbReference type="GO" id="GO:0016740">
    <property type="term" value="F:transferase activity"/>
    <property type="evidence" value="ECO:0007669"/>
    <property type="project" value="UniProtKB-KW"/>
</dbReference>
<dbReference type="UniPathway" id="UPA00219"/>
<evidence type="ECO:0000256" key="5">
    <source>
        <dbReference type="ARBA" id="ARBA00023316"/>
    </source>
</evidence>
<dbReference type="Gene3D" id="2.40.440.10">
    <property type="entry name" value="L,D-transpeptidase catalytic domain-like"/>
    <property type="match status" value="1"/>
</dbReference>
<comment type="caution">
    <text evidence="9">The sequence shown here is derived from an EMBL/GenBank/DDBJ whole genome shotgun (WGS) entry which is preliminary data.</text>
</comment>
<name>A0A7C3YTE2_UNCW3</name>
<dbReference type="GO" id="GO:0005576">
    <property type="term" value="C:extracellular region"/>
    <property type="evidence" value="ECO:0007669"/>
    <property type="project" value="TreeGrafter"/>
</dbReference>
<dbReference type="PANTHER" id="PTHR30582">
    <property type="entry name" value="L,D-TRANSPEPTIDASE"/>
    <property type="match status" value="1"/>
</dbReference>
<dbReference type="GO" id="GO:0071972">
    <property type="term" value="F:peptidoglycan L,D-transpeptidase activity"/>
    <property type="evidence" value="ECO:0007669"/>
    <property type="project" value="TreeGrafter"/>
</dbReference>
<comment type="pathway">
    <text evidence="1 6">Cell wall biogenesis; peptidoglycan biosynthesis.</text>
</comment>
<dbReference type="CDD" id="cd16913">
    <property type="entry name" value="YkuD_like"/>
    <property type="match status" value="1"/>
</dbReference>
<evidence type="ECO:0000256" key="7">
    <source>
        <dbReference type="SAM" id="Coils"/>
    </source>
</evidence>
<evidence type="ECO:0000313" key="9">
    <source>
        <dbReference type="EMBL" id="HGE99674.1"/>
    </source>
</evidence>
<proteinExistence type="predicted"/>
<dbReference type="PROSITE" id="PS52029">
    <property type="entry name" value="LD_TPASE"/>
    <property type="match status" value="1"/>
</dbReference>
<dbReference type="SUPFAM" id="SSF141523">
    <property type="entry name" value="L,D-transpeptidase catalytic domain-like"/>
    <property type="match status" value="1"/>
</dbReference>
<evidence type="ECO:0000259" key="8">
    <source>
        <dbReference type="PROSITE" id="PS52029"/>
    </source>
</evidence>
<accession>A0A7C3YTE2</accession>
<dbReference type="InterPro" id="IPR005490">
    <property type="entry name" value="LD_TPept_cat_dom"/>
</dbReference>
<dbReference type="GO" id="GO:0018104">
    <property type="term" value="P:peptidoglycan-protein cross-linking"/>
    <property type="evidence" value="ECO:0007669"/>
    <property type="project" value="TreeGrafter"/>
</dbReference>
<dbReference type="InterPro" id="IPR038063">
    <property type="entry name" value="Transpep_catalytic_dom"/>
</dbReference>
<keyword evidence="3 6" id="KW-0133">Cell shape</keyword>
<gene>
    <name evidence="9" type="ORF">ENX07_06360</name>
</gene>
<evidence type="ECO:0000256" key="4">
    <source>
        <dbReference type="ARBA" id="ARBA00022984"/>
    </source>
</evidence>
<evidence type="ECO:0000256" key="2">
    <source>
        <dbReference type="ARBA" id="ARBA00022679"/>
    </source>
</evidence>
<dbReference type="GO" id="GO:0008360">
    <property type="term" value="P:regulation of cell shape"/>
    <property type="evidence" value="ECO:0007669"/>
    <property type="project" value="UniProtKB-UniRule"/>
</dbReference>
<organism evidence="9">
    <name type="scientific">candidate division WOR-3 bacterium</name>
    <dbReference type="NCBI Taxonomy" id="2052148"/>
    <lineage>
        <taxon>Bacteria</taxon>
        <taxon>Bacteria division WOR-3</taxon>
    </lineage>
</organism>
<dbReference type="EMBL" id="DTMQ01000040">
    <property type="protein sequence ID" value="HGE99674.1"/>
    <property type="molecule type" value="Genomic_DNA"/>
</dbReference>
<feature type="active site" description="Proton donor/acceptor" evidence="6">
    <location>
        <position position="181"/>
    </location>
</feature>
<keyword evidence="5 6" id="KW-0961">Cell wall biogenesis/degradation</keyword>
<evidence type="ECO:0000256" key="6">
    <source>
        <dbReference type="PROSITE-ProRule" id="PRU01373"/>
    </source>
</evidence>
<keyword evidence="7" id="KW-0175">Coiled coil</keyword>
<dbReference type="Pfam" id="PF03734">
    <property type="entry name" value="YkuD"/>
    <property type="match status" value="1"/>
</dbReference>
<reference evidence="9" key="1">
    <citation type="journal article" date="2020" name="mSystems">
        <title>Genome- and Community-Level Interaction Insights into Carbon Utilization and Element Cycling Functions of Hydrothermarchaeota in Hydrothermal Sediment.</title>
        <authorList>
            <person name="Zhou Z."/>
            <person name="Liu Y."/>
            <person name="Xu W."/>
            <person name="Pan J."/>
            <person name="Luo Z.H."/>
            <person name="Li M."/>
        </authorList>
    </citation>
    <scope>NUCLEOTIDE SEQUENCE [LARGE SCALE GENOMIC DNA]</scope>
    <source>
        <strain evidence="9">SpSt-906</strain>
    </source>
</reference>
<feature type="domain" description="L,D-TPase catalytic" evidence="8">
    <location>
        <begin position="79"/>
        <end position="221"/>
    </location>
</feature>
<keyword evidence="2" id="KW-0808">Transferase</keyword>
<evidence type="ECO:0000256" key="3">
    <source>
        <dbReference type="ARBA" id="ARBA00022960"/>
    </source>
</evidence>
<dbReference type="AlphaFoldDB" id="A0A7C3YTE2"/>